<evidence type="ECO:0000256" key="8">
    <source>
        <dbReference type="ARBA" id="ARBA00023136"/>
    </source>
</evidence>
<evidence type="ECO:0000256" key="7">
    <source>
        <dbReference type="ARBA" id="ARBA00023128"/>
    </source>
</evidence>
<comment type="similarity">
    <text evidence="1 9">Belongs to the eukaryotic ATPase B chain family.</text>
</comment>
<evidence type="ECO:0000256" key="9">
    <source>
        <dbReference type="RuleBase" id="RU368017"/>
    </source>
</evidence>
<evidence type="ECO:0000256" key="5">
    <source>
        <dbReference type="ARBA" id="ARBA00022792"/>
    </source>
</evidence>
<keyword evidence="8 9" id="KW-0472">Membrane</keyword>
<dbReference type="Pfam" id="PF05405">
    <property type="entry name" value="Mt_ATP-synt_B"/>
    <property type="match status" value="1"/>
</dbReference>
<accession>A0A8B7N099</accession>
<dbReference type="SUPFAM" id="SSF161060">
    <property type="entry name" value="ATP synthase B chain-like"/>
    <property type="match status" value="1"/>
</dbReference>
<keyword evidence="6 9" id="KW-0406">Ion transport</keyword>
<feature type="compositionally biased region" description="Low complexity" evidence="10">
    <location>
        <begin position="23"/>
        <end position="35"/>
    </location>
</feature>
<evidence type="ECO:0000256" key="10">
    <source>
        <dbReference type="SAM" id="MobiDB-lite"/>
    </source>
</evidence>
<dbReference type="AlphaFoldDB" id="A0A8B7N099"/>
<dbReference type="Gene3D" id="1.20.5.2210">
    <property type="match status" value="1"/>
</dbReference>
<dbReference type="PANTHER" id="PTHR12733">
    <property type="entry name" value="MITOCHONDRIAL ATP SYNTHASE B CHAIN"/>
    <property type="match status" value="1"/>
</dbReference>
<dbReference type="Proteomes" id="UP000694843">
    <property type="component" value="Unplaced"/>
</dbReference>
<evidence type="ECO:0000256" key="6">
    <source>
        <dbReference type="ARBA" id="ARBA00023065"/>
    </source>
</evidence>
<evidence type="ECO:0000256" key="1">
    <source>
        <dbReference type="ARBA" id="ARBA00007479"/>
    </source>
</evidence>
<dbReference type="OMA" id="PEEWFTF"/>
<evidence type="ECO:0000256" key="2">
    <source>
        <dbReference type="ARBA" id="ARBA00022448"/>
    </source>
</evidence>
<feature type="region of interest" description="Disordered" evidence="10">
    <location>
        <begin position="23"/>
        <end position="48"/>
    </location>
</feature>
<dbReference type="CTD" id="39143"/>
<organism evidence="11 12">
    <name type="scientific">Hyalella azteca</name>
    <name type="common">Amphipod</name>
    <dbReference type="NCBI Taxonomy" id="294128"/>
    <lineage>
        <taxon>Eukaryota</taxon>
        <taxon>Metazoa</taxon>
        <taxon>Ecdysozoa</taxon>
        <taxon>Arthropoda</taxon>
        <taxon>Crustacea</taxon>
        <taxon>Multicrustacea</taxon>
        <taxon>Malacostraca</taxon>
        <taxon>Eumalacostraca</taxon>
        <taxon>Peracarida</taxon>
        <taxon>Amphipoda</taxon>
        <taxon>Senticaudata</taxon>
        <taxon>Talitrida</taxon>
        <taxon>Talitroidea</taxon>
        <taxon>Hyalellidae</taxon>
        <taxon>Hyalella</taxon>
    </lineage>
</organism>
<comment type="function">
    <text evidence="9">Subunit b, of the mitochondrial membrane ATP synthase complex (F(1)F(0) ATP synthase or Complex V) that produces ATP from ADP in the presence of a proton gradient across the membrane which is generated by electron transport complexes of the respiratory chain. ATP synthase complex consist of a soluble F(1) head domain - the catalytic core - and a membrane F(1) domain - the membrane proton channel. These two domains are linked by a central stalk rotating inside the F(1) region and a stationary peripheral stalk. During catalysis, ATP synthesis in the catalytic domain of F(1) is coupled via a rotary mechanism of the central stalk subunits to proton translocation. In vivo, can only synthesize ATP although its ATP hydrolase activity can be activated artificially in vitro. Part of the complex F(0) domain. Part of the complex F(0) domain and the peripheric stalk, which acts as a stator to hold the catalytic alpha(3)beta(3) subcomplex and subunit a/ATP6 static relative to the rotary elements.</text>
</comment>
<dbReference type="OrthoDB" id="67388at2759"/>
<comment type="subcellular location">
    <subcellularLocation>
        <location evidence="9">Mitochondrion</location>
    </subcellularLocation>
    <subcellularLocation>
        <location evidence="9">Mitochondrion inner membrane</location>
    </subcellularLocation>
</comment>
<feature type="compositionally biased region" description="Basic and acidic residues" evidence="10">
    <location>
        <begin position="36"/>
        <end position="46"/>
    </location>
</feature>
<sequence length="252" mass="27913">MLSRLAARSSSVAVRLAHTSSSASQAAASATPATTNEERNEVDFPRTKRPIHPAPVRMGFIPETWFELLYSKTGVTGPYVLGTGLITYLVSKEIYVIEHEFYSGVIMAMMAAYGIKKFGPTVAATLDDQLAKEKEEMLSGRNNTIKALTEGIAASELSAEQAKGQSLLFQAKRDNIGLQLEAAYRQRLQSVYAEVKKRLDYQLEKSNVEKRFEQRHMVDWIVQNVRQSITPAQEAASLKQCITDLKALAARA</sequence>
<gene>
    <name evidence="12" type="primary">LOC108665038</name>
</gene>
<dbReference type="GO" id="GO:0045259">
    <property type="term" value="C:proton-transporting ATP synthase complex"/>
    <property type="evidence" value="ECO:0007669"/>
    <property type="project" value="UniProtKB-KW"/>
</dbReference>
<dbReference type="KEGG" id="hazt:108665038"/>
<keyword evidence="3 9" id="KW-0138">CF(0)</keyword>
<keyword evidence="7 9" id="KW-0496">Mitochondrion</keyword>
<keyword evidence="4 9" id="KW-0375">Hydrogen ion transport</keyword>
<keyword evidence="11" id="KW-1185">Reference proteome</keyword>
<dbReference type="GO" id="GO:0005743">
    <property type="term" value="C:mitochondrial inner membrane"/>
    <property type="evidence" value="ECO:0007669"/>
    <property type="project" value="UniProtKB-SubCell"/>
</dbReference>
<protein>
    <recommendedName>
        <fullName evidence="9">ATP synthase subunit b</fullName>
    </recommendedName>
</protein>
<proteinExistence type="inferred from homology"/>
<dbReference type="GeneID" id="108665038"/>
<keyword evidence="2 9" id="KW-0813">Transport</keyword>
<name>A0A8B7N099_HYAAZ</name>
<dbReference type="GO" id="GO:0046933">
    <property type="term" value="F:proton-transporting ATP synthase activity, rotational mechanism"/>
    <property type="evidence" value="ECO:0007669"/>
    <property type="project" value="TreeGrafter"/>
</dbReference>
<comment type="subunit">
    <text evidence="9">F-type ATPases have 2 components, CF(1) - the catalytic core - and CF(0) - the membrane proton channel. CF(1) and CF(0) have multiple subunits.</text>
</comment>
<dbReference type="RefSeq" id="XP_018007246.1">
    <property type="nucleotide sequence ID" value="XM_018151757.2"/>
</dbReference>
<evidence type="ECO:0000256" key="3">
    <source>
        <dbReference type="ARBA" id="ARBA00022547"/>
    </source>
</evidence>
<evidence type="ECO:0000256" key="4">
    <source>
        <dbReference type="ARBA" id="ARBA00022781"/>
    </source>
</evidence>
<dbReference type="InterPro" id="IPR013837">
    <property type="entry name" value="ATP_synth_F0_suB"/>
</dbReference>
<dbReference type="PANTHER" id="PTHR12733:SF3">
    <property type="entry name" value="ATP SYNTHASE F(0) COMPLEX SUBUNIT B1, MITOCHONDRIAL"/>
    <property type="match status" value="1"/>
</dbReference>
<keyword evidence="5 9" id="KW-0999">Mitochondrion inner membrane</keyword>
<evidence type="ECO:0000313" key="11">
    <source>
        <dbReference type="Proteomes" id="UP000694843"/>
    </source>
</evidence>
<dbReference type="InterPro" id="IPR008688">
    <property type="entry name" value="ATP_synth_Bsub_B/MI25"/>
</dbReference>
<evidence type="ECO:0000313" key="12">
    <source>
        <dbReference type="RefSeq" id="XP_018007246.1"/>
    </source>
</evidence>
<reference evidence="12" key="1">
    <citation type="submission" date="2025-08" db="UniProtKB">
        <authorList>
            <consortium name="RefSeq"/>
        </authorList>
    </citation>
    <scope>IDENTIFICATION</scope>
    <source>
        <tissue evidence="12">Whole organism</tissue>
    </source>
</reference>